<keyword evidence="2" id="KW-0436">Ligase</keyword>
<dbReference type="PANTHER" id="PTHR43679">
    <property type="entry name" value="OCTANOYLTRANSFERASE LIPM-RELATED"/>
    <property type="match status" value="1"/>
</dbReference>
<proteinExistence type="predicted"/>
<protein>
    <submittedName>
        <fullName evidence="2">Lipoate--protein ligase family protein</fullName>
    </submittedName>
</protein>
<organism evidence="2 3">
    <name type="scientific">Sulfurimonas xiamenensis</name>
    <dbReference type="NCBI Taxonomy" id="2590021"/>
    <lineage>
        <taxon>Bacteria</taxon>
        <taxon>Pseudomonadati</taxon>
        <taxon>Campylobacterota</taxon>
        <taxon>Epsilonproteobacteria</taxon>
        <taxon>Campylobacterales</taxon>
        <taxon>Sulfurimonadaceae</taxon>
        <taxon>Sulfurimonas</taxon>
    </lineage>
</organism>
<dbReference type="InterPro" id="IPR045864">
    <property type="entry name" value="aa-tRNA-synth_II/BPL/LPL"/>
</dbReference>
<dbReference type="EMBL" id="CP041166">
    <property type="protein sequence ID" value="QFR43343.1"/>
    <property type="molecule type" value="Genomic_DNA"/>
</dbReference>
<name>A0AAJ4DMM8_9BACT</name>
<accession>A0AAJ4DMM8</accession>
<evidence type="ECO:0000259" key="1">
    <source>
        <dbReference type="PROSITE" id="PS51733"/>
    </source>
</evidence>
<dbReference type="GO" id="GO:0016874">
    <property type="term" value="F:ligase activity"/>
    <property type="evidence" value="ECO:0007669"/>
    <property type="project" value="UniProtKB-KW"/>
</dbReference>
<gene>
    <name evidence="2" type="ORF">FJR47_05280</name>
</gene>
<evidence type="ECO:0000313" key="2">
    <source>
        <dbReference type="EMBL" id="QFR43343.1"/>
    </source>
</evidence>
<dbReference type="PANTHER" id="PTHR43679:SF2">
    <property type="entry name" value="OCTANOYL-[GCVH]:PROTEIN N-OCTANOYLTRANSFERASE"/>
    <property type="match status" value="1"/>
</dbReference>
<sequence length="262" mass="29886">MLKNRRWRFIDTGVGSAEWNMAVDEVLLKNHKESDFPTLRFYGWNKALSAGRFSKIEQSVDLEKLEKNKIACVRRLSGGGILVHDNDLSYSLIFAHNFLKDKSVKENYFYLCSFLINLYKKFGLNAEFACKIGLQSGHSNICLAGREPYDIIIDGKKMGGNAQRYTRSTMFQHGSIPISLNETLFESLFLQESGLKDAATLQKLGVFAAYKMLSKTAVETFCETYEAEIEIDTLSASEKQSVKELMQNKYTQKRWNIYAKSS</sequence>
<dbReference type="InterPro" id="IPR050664">
    <property type="entry name" value="Octanoyltrans_LipM/LipL"/>
</dbReference>
<dbReference type="SUPFAM" id="SSF55681">
    <property type="entry name" value="Class II aaRS and biotin synthetases"/>
    <property type="match status" value="1"/>
</dbReference>
<dbReference type="InterPro" id="IPR004143">
    <property type="entry name" value="BPL_LPL_catalytic"/>
</dbReference>
<dbReference type="CDD" id="cd16443">
    <property type="entry name" value="LplA"/>
    <property type="match status" value="1"/>
</dbReference>
<feature type="domain" description="BPL/LPL catalytic" evidence="1">
    <location>
        <begin position="33"/>
        <end position="229"/>
    </location>
</feature>
<dbReference type="RefSeq" id="WP_152299406.1">
    <property type="nucleotide sequence ID" value="NZ_CP041166.1"/>
</dbReference>
<dbReference type="Gene3D" id="3.30.930.10">
    <property type="entry name" value="Bira Bifunctional Protein, Domain 2"/>
    <property type="match status" value="1"/>
</dbReference>
<dbReference type="Pfam" id="PF21948">
    <property type="entry name" value="LplA-B_cat"/>
    <property type="match status" value="1"/>
</dbReference>
<reference evidence="3" key="1">
    <citation type="submission" date="2019-06" db="EMBL/GenBank/DDBJ databases">
        <title>Sulfurimonas gotlandica sp. nov., a chemoautotrophic and psychrotolerant epsilonproteobacterium isolated from a pelagic redoxcline, and an emended description of the genus Sulfurimonas.</title>
        <authorList>
            <person name="Wang S."/>
            <person name="Jiang L."/>
            <person name="Shao Z."/>
        </authorList>
    </citation>
    <scope>NUCLEOTIDE SEQUENCE [LARGE SCALE GENOMIC DNA]</scope>
    <source>
        <strain evidence="3">1-1N</strain>
    </source>
</reference>
<evidence type="ECO:0000313" key="3">
    <source>
        <dbReference type="Proteomes" id="UP000326061"/>
    </source>
</evidence>
<dbReference type="PROSITE" id="PS51733">
    <property type="entry name" value="BPL_LPL_CATALYTIC"/>
    <property type="match status" value="1"/>
</dbReference>
<dbReference type="KEGG" id="suln:FJR47_05280"/>
<dbReference type="AlphaFoldDB" id="A0AAJ4DMM8"/>
<dbReference type="Proteomes" id="UP000326061">
    <property type="component" value="Chromosome"/>
</dbReference>
<keyword evidence="3" id="KW-1185">Reference proteome</keyword>